<evidence type="ECO:0000313" key="1">
    <source>
        <dbReference type="EMBL" id="XRI72856.1"/>
    </source>
</evidence>
<reference evidence="1 2" key="1">
    <citation type="journal article" date="2021" name="ISME J.">
        <title>Genomic evolution of the class Acidithiobacillia: deep-branching Proteobacteria living in extreme acidic conditions.</title>
        <authorList>
            <person name="Moya-Beltran A."/>
            <person name="Beard S."/>
            <person name="Rojas-Villalobos C."/>
            <person name="Issotta F."/>
            <person name="Gallardo Y."/>
            <person name="Ulloa R."/>
            <person name="Giaveno A."/>
            <person name="Degli Esposti M."/>
            <person name="Johnson D.B."/>
            <person name="Quatrini R."/>
        </authorList>
    </citation>
    <scope>NUCLEOTIDE SEQUENCE [LARGE SCALE GENOMIC DNA]</scope>
    <source>
        <strain evidence="1 2">GG1-14</strain>
    </source>
</reference>
<proteinExistence type="predicted"/>
<accession>A0ACD5HG10</accession>
<protein>
    <submittedName>
        <fullName evidence="1">FRG domain-containing protein</fullName>
    </submittedName>
</protein>
<dbReference type="EMBL" id="CP127526">
    <property type="protein sequence ID" value="XRI72856.1"/>
    <property type="molecule type" value="Genomic_DNA"/>
</dbReference>
<organism evidence="1 2">
    <name type="scientific">Acidithiobacillus montserratensis</name>
    <dbReference type="NCBI Taxonomy" id="2729135"/>
    <lineage>
        <taxon>Bacteria</taxon>
        <taxon>Pseudomonadati</taxon>
        <taxon>Pseudomonadota</taxon>
        <taxon>Acidithiobacillia</taxon>
        <taxon>Acidithiobacillales</taxon>
        <taxon>Acidithiobacillaceae</taxon>
        <taxon>Acidithiobacillus</taxon>
    </lineage>
</organism>
<evidence type="ECO:0000313" key="2">
    <source>
        <dbReference type="Proteomes" id="UP001195965"/>
    </source>
</evidence>
<sequence>MKTMIPTGQYIGKYTNISMGLSSLICLNVDSIGEDTYEIFATIFAGIESLYTVSFSISYEDLKNKDWIKVTKIYEYERTQKSLKIKDYDQRTYSEAKVRVTYEYGLRLNWKLPDGTEGQTDGLICNQSQESTLHTDTLSWDDFHSLVNTNFFNRRYVFRGQPAHYRLRTSFHRTNRANIDRYYRENIPSLQRYISAIHPDFASLENDEKILSLLTLLQHHGYPTPILDWTLSPYIAAYFAFFYARSHEGDNVRILAFDRKGYSADFPQYNHISDMALHVSFFDTPALHNPRCIPQQSVSCISTIDDIEKYIEIQENTFNKRYLSVFSISRQETQKALNDLHLMGINHATLFPGLDGVCSYMKQAHFGGY</sequence>
<name>A0ACD5HG10_9PROT</name>
<dbReference type="Proteomes" id="UP001195965">
    <property type="component" value="Chromosome"/>
</dbReference>
<gene>
    <name evidence="1" type="ORF">HHS34_010430</name>
</gene>
<keyword evidence="2" id="KW-1185">Reference proteome</keyword>